<gene>
    <name evidence="1" type="ORF">CPB84DRAFT_1929508</name>
</gene>
<dbReference type="InterPro" id="IPR032675">
    <property type="entry name" value="LRR_dom_sf"/>
</dbReference>
<accession>A0A9P5TS11</accession>
<organism evidence="1 2">
    <name type="scientific">Gymnopilus junonius</name>
    <name type="common">Spectacular rustgill mushroom</name>
    <name type="synonym">Gymnopilus spectabilis subsp. junonius</name>
    <dbReference type="NCBI Taxonomy" id="109634"/>
    <lineage>
        <taxon>Eukaryota</taxon>
        <taxon>Fungi</taxon>
        <taxon>Dikarya</taxon>
        <taxon>Basidiomycota</taxon>
        <taxon>Agaricomycotina</taxon>
        <taxon>Agaricomycetes</taxon>
        <taxon>Agaricomycetidae</taxon>
        <taxon>Agaricales</taxon>
        <taxon>Agaricineae</taxon>
        <taxon>Hymenogastraceae</taxon>
        <taxon>Gymnopilus</taxon>
    </lineage>
</organism>
<dbReference type="Proteomes" id="UP000724874">
    <property type="component" value="Unassembled WGS sequence"/>
</dbReference>
<evidence type="ECO:0000313" key="2">
    <source>
        <dbReference type="Proteomes" id="UP000724874"/>
    </source>
</evidence>
<reference evidence="1" key="1">
    <citation type="submission" date="2020-11" db="EMBL/GenBank/DDBJ databases">
        <authorList>
            <consortium name="DOE Joint Genome Institute"/>
            <person name="Ahrendt S."/>
            <person name="Riley R."/>
            <person name="Andreopoulos W."/>
            <person name="LaButti K."/>
            <person name="Pangilinan J."/>
            <person name="Ruiz-duenas F.J."/>
            <person name="Barrasa J.M."/>
            <person name="Sanchez-Garcia M."/>
            <person name="Camarero S."/>
            <person name="Miyauchi S."/>
            <person name="Serrano A."/>
            <person name="Linde D."/>
            <person name="Babiker R."/>
            <person name="Drula E."/>
            <person name="Ayuso-Fernandez I."/>
            <person name="Pacheco R."/>
            <person name="Padilla G."/>
            <person name="Ferreira P."/>
            <person name="Barriuso J."/>
            <person name="Kellner H."/>
            <person name="Castanera R."/>
            <person name="Alfaro M."/>
            <person name="Ramirez L."/>
            <person name="Pisabarro A.G."/>
            <person name="Kuo A."/>
            <person name="Tritt A."/>
            <person name="Lipzen A."/>
            <person name="He G."/>
            <person name="Yan M."/>
            <person name="Ng V."/>
            <person name="Cullen D."/>
            <person name="Martin F."/>
            <person name="Rosso M.-N."/>
            <person name="Henrissat B."/>
            <person name="Hibbett D."/>
            <person name="Martinez A.T."/>
            <person name="Grigoriev I.V."/>
        </authorList>
    </citation>
    <scope>NUCLEOTIDE SEQUENCE</scope>
    <source>
        <strain evidence="1">AH 44721</strain>
    </source>
</reference>
<keyword evidence="2" id="KW-1185">Reference proteome</keyword>
<dbReference type="SUPFAM" id="SSF52047">
    <property type="entry name" value="RNI-like"/>
    <property type="match status" value="1"/>
</dbReference>
<protein>
    <submittedName>
        <fullName evidence="1">Uncharacterized protein</fullName>
    </submittedName>
</protein>
<sequence>MSNTVQRVIQQSTLPSEITDTIIDHLHDDIQALGTCSLVYSEWLVRSRYHIFSTVQLSPCRARRFFDLAASRMCTFVNQISRVEMNGLKRTARREGRQESRRGEDGNEIMLFSEAMSQSHIPSFAGVRSMEIRNVDWTTLTSSQQATLRSCLTNFPLLDRLELHDAVFHDLREVARIIKAFPTLLHLTANITFMKYLEHTLASAETTPLTNTLVSLELGTNEAIPVVLNGLTTWDGPQSIKQLKLQNVRLGDVQYISRTLRRLGNNLQKLSLRIQVGEFSTTSKVDLLCALDFSSLSNIQEVRIEGLKFTKSSIEKSLPGLLKSIESSFLESLELRFQLGPEMMECIDLRPMEKALLSLHFFGMKVANMAVEVLPEVSSSEKEMEKWIRRSMNDLDSRGALNVVIMHIGASYDVGRKCDFTNDQVDADPMQATFRRVDR</sequence>
<evidence type="ECO:0000313" key="1">
    <source>
        <dbReference type="EMBL" id="KAF8910484.1"/>
    </source>
</evidence>
<name>A0A9P5TS11_GYMJU</name>
<dbReference type="AlphaFoldDB" id="A0A9P5TS11"/>
<proteinExistence type="predicted"/>
<dbReference type="Gene3D" id="3.80.10.10">
    <property type="entry name" value="Ribonuclease Inhibitor"/>
    <property type="match status" value="1"/>
</dbReference>
<dbReference type="EMBL" id="JADNYJ010000006">
    <property type="protein sequence ID" value="KAF8910484.1"/>
    <property type="molecule type" value="Genomic_DNA"/>
</dbReference>
<dbReference type="OrthoDB" id="2734547at2759"/>
<comment type="caution">
    <text evidence="1">The sequence shown here is derived from an EMBL/GenBank/DDBJ whole genome shotgun (WGS) entry which is preliminary data.</text>
</comment>